<protein>
    <submittedName>
        <fullName evidence="1">Uncharacterized protein</fullName>
    </submittedName>
</protein>
<evidence type="ECO:0000313" key="1">
    <source>
        <dbReference type="EMBL" id="MDX8416122.1"/>
    </source>
</evidence>
<organism evidence="1 2">
    <name type="scientific">Intestinicryptomonas porci</name>
    <dbReference type="NCBI Taxonomy" id="2926320"/>
    <lineage>
        <taxon>Bacteria</taxon>
        <taxon>Pseudomonadati</taxon>
        <taxon>Verrucomicrobiota</taxon>
        <taxon>Opitutia</taxon>
        <taxon>Opitutales</taxon>
        <taxon>Intestinicryptomonaceae</taxon>
        <taxon>Intestinicryptomonas</taxon>
    </lineage>
</organism>
<dbReference type="EMBL" id="JALBUT010000009">
    <property type="protein sequence ID" value="MDX8416122.1"/>
    <property type="molecule type" value="Genomic_DNA"/>
</dbReference>
<name>A0ABU4WHT6_9BACT</name>
<dbReference type="RefSeq" id="WP_370397575.1">
    <property type="nucleotide sequence ID" value="NZ_JALBUT010000009.1"/>
</dbReference>
<sequence length="97" mass="11343">METRVVIDSKFDFGNVVATTALYNHCKMHKFSLLPYLVRHANCDWGDVCKSDWESNDKAVKEGLRILSEYKLPDGKRIWIITEWDRSATTLLFPEDY</sequence>
<keyword evidence="2" id="KW-1185">Reference proteome</keyword>
<evidence type="ECO:0000313" key="2">
    <source>
        <dbReference type="Proteomes" id="UP001275932"/>
    </source>
</evidence>
<comment type="caution">
    <text evidence="1">The sequence shown here is derived from an EMBL/GenBank/DDBJ whole genome shotgun (WGS) entry which is preliminary data.</text>
</comment>
<reference evidence="1 2" key="1">
    <citation type="submission" date="2022-03" db="EMBL/GenBank/DDBJ databases">
        <title>Novel taxa within the pig intestine.</title>
        <authorList>
            <person name="Wylensek D."/>
            <person name="Bishof K."/>
            <person name="Afrizal A."/>
            <person name="Clavel T."/>
        </authorList>
    </citation>
    <scope>NUCLEOTIDE SEQUENCE [LARGE SCALE GENOMIC DNA]</scope>
    <source>
        <strain evidence="1 2">CLA-KB-P66</strain>
    </source>
</reference>
<accession>A0ABU4WHT6</accession>
<gene>
    <name evidence="1" type="ORF">MOX91_08040</name>
</gene>
<proteinExistence type="predicted"/>
<dbReference type="Proteomes" id="UP001275932">
    <property type="component" value="Unassembled WGS sequence"/>
</dbReference>